<accession>Q8KGE1</accession>
<evidence type="ECO:0000313" key="1">
    <source>
        <dbReference type="EMBL" id="AAM71275.1"/>
    </source>
</evidence>
<dbReference type="EnsemblBacteria" id="AAM71275">
    <property type="protein sequence ID" value="AAM71275"/>
    <property type="gene ID" value="CT0027"/>
</dbReference>
<dbReference type="RefSeq" id="WP_010931721.1">
    <property type="nucleotide sequence ID" value="NC_002932.3"/>
</dbReference>
<dbReference type="eggNOG" id="ENOG5033411">
    <property type="taxonomic scope" value="Bacteria"/>
</dbReference>
<dbReference type="OrthoDB" id="5422239at2"/>
<dbReference type="Proteomes" id="UP000001007">
    <property type="component" value="Chromosome"/>
</dbReference>
<organism evidence="1 2">
    <name type="scientific">Chlorobaculum tepidum (strain ATCC 49652 / DSM 12025 / NBRC 103806 / TLS)</name>
    <name type="common">Chlorobium tepidum</name>
    <dbReference type="NCBI Taxonomy" id="194439"/>
    <lineage>
        <taxon>Bacteria</taxon>
        <taxon>Pseudomonadati</taxon>
        <taxon>Chlorobiota</taxon>
        <taxon>Chlorobiia</taxon>
        <taxon>Chlorobiales</taxon>
        <taxon>Chlorobiaceae</taxon>
        <taxon>Chlorobaculum</taxon>
    </lineage>
</organism>
<reference evidence="1 2" key="1">
    <citation type="journal article" date="2002" name="Proc. Natl. Acad. Sci. U.S.A.">
        <title>The complete genome sequence of Chlorobium tepidum TLS, a photosynthetic, anaerobic, green-sulfur bacterium.</title>
        <authorList>
            <person name="Eisen J.A."/>
            <person name="Nelson K.E."/>
            <person name="Paulsen I.T."/>
            <person name="Heidelberg J.F."/>
            <person name="Wu M."/>
            <person name="Dodson R.J."/>
            <person name="Deboy R."/>
            <person name="Gwinn M.L."/>
            <person name="Nelson W.C."/>
            <person name="Haft D.H."/>
            <person name="Hickey E.K."/>
            <person name="Peterson J.D."/>
            <person name="Durkin A.S."/>
            <person name="Kolonay J.L."/>
            <person name="Yang F."/>
            <person name="Holt I."/>
            <person name="Umayam L.A."/>
            <person name="Mason T."/>
            <person name="Brenner M."/>
            <person name="Shea T.P."/>
            <person name="Parksey D."/>
            <person name="Nierman W.C."/>
            <person name="Feldblyum T.V."/>
            <person name="Hansen C.L."/>
            <person name="Craven M.B."/>
            <person name="Radune D."/>
            <person name="Vamathevan J."/>
            <person name="Khouri H."/>
            <person name="White O."/>
            <person name="Gruber T.M."/>
            <person name="Ketchum K.A."/>
            <person name="Venter J.C."/>
            <person name="Tettelin H."/>
            <person name="Bryant D.A."/>
            <person name="Fraser C.M."/>
        </authorList>
    </citation>
    <scope>NUCLEOTIDE SEQUENCE [LARGE SCALE GENOMIC DNA]</scope>
    <source>
        <strain evidence="2">ATCC 49652 / DSM 12025 / NBRC 103806 / TLS</strain>
    </source>
</reference>
<dbReference type="KEGG" id="cte:CT0027"/>
<dbReference type="AlphaFoldDB" id="Q8KGE1"/>
<sequence length="69" mass="7555">MLSSLSKLTPEQLEEIRSLEQQLGKTLLSFSEYDVVSDDLSEADLATIKALEEKLGTMLVAVRGLSQNA</sequence>
<dbReference type="EMBL" id="AE006470">
    <property type="protein sequence ID" value="AAM71275.1"/>
    <property type="molecule type" value="Genomic_DNA"/>
</dbReference>
<dbReference type="PATRIC" id="fig|194439.7.peg.26"/>
<dbReference type="HOGENOM" id="CLU_201191_0_0_10"/>
<gene>
    <name evidence="1" type="ordered locus">CT0027</name>
</gene>
<keyword evidence="2" id="KW-1185">Reference proteome</keyword>
<evidence type="ECO:0000313" key="2">
    <source>
        <dbReference type="Proteomes" id="UP000001007"/>
    </source>
</evidence>
<name>Q8KGE1_CHLTE</name>
<proteinExistence type="predicted"/>
<protein>
    <submittedName>
        <fullName evidence="1">Uncharacterized protein</fullName>
    </submittedName>
</protein>